<gene>
    <name evidence="2" type="ORF">NX02_05065</name>
</gene>
<dbReference type="EMBL" id="CP006644">
    <property type="protein sequence ID" value="AHE52754.1"/>
    <property type="molecule type" value="Genomic_DNA"/>
</dbReference>
<reference evidence="2 3" key="1">
    <citation type="submission" date="2013-07" db="EMBL/GenBank/DDBJ databases">
        <title>Completed genome of Sphingomonas sanxanigenens NX02.</title>
        <authorList>
            <person name="Ma T."/>
            <person name="Huang H."/>
            <person name="Wu M."/>
            <person name="Li X."/>
            <person name="Li G."/>
        </authorList>
    </citation>
    <scope>NUCLEOTIDE SEQUENCE [LARGE SCALE GENOMIC DNA]</scope>
    <source>
        <strain evidence="2 3">NX02</strain>
    </source>
</reference>
<evidence type="ECO:0000313" key="3">
    <source>
        <dbReference type="Proteomes" id="UP000018851"/>
    </source>
</evidence>
<organism evidence="2 3">
    <name type="scientific">Sphingomonas sanxanigenens DSM 19645 = NX02</name>
    <dbReference type="NCBI Taxonomy" id="1123269"/>
    <lineage>
        <taxon>Bacteria</taxon>
        <taxon>Pseudomonadati</taxon>
        <taxon>Pseudomonadota</taxon>
        <taxon>Alphaproteobacteria</taxon>
        <taxon>Sphingomonadales</taxon>
        <taxon>Sphingomonadaceae</taxon>
        <taxon>Sphingomonas</taxon>
    </lineage>
</organism>
<feature type="signal peptide" evidence="1">
    <location>
        <begin position="1"/>
        <end position="20"/>
    </location>
</feature>
<dbReference type="OrthoDB" id="7561549at2"/>
<dbReference type="PATRIC" id="fig|1123269.5.peg.985"/>
<dbReference type="STRING" id="1123269.NX02_05065"/>
<dbReference type="KEGG" id="ssan:NX02_05065"/>
<protein>
    <submittedName>
        <fullName evidence="2">Uncharacterized protein</fullName>
    </submittedName>
</protein>
<dbReference type="AlphaFoldDB" id="W0A468"/>
<keyword evidence="3" id="KW-1185">Reference proteome</keyword>
<sequence>MKRLIAAALLWLFATLPVHAKAPVIDPAKAYVLVEVGNLDDAMMKGTKVPGVVTLARYDAEKGDVPGGADRIVTQGKAFGKSKTGRLYLFELAAGNWVIEGANGTAFSLGSMMFAIAPGEIVDLGVLDPAVDWAEGEAPKSVLSGMMGAMLFGSMQPKDPRPVRIDWHARGPSDLVAPPALAGRTIVPASFTPDRTFGNYLGGLVNRFGGRAARRGASTATTVSPQL</sequence>
<dbReference type="HOGENOM" id="CLU_1219083_0_0_5"/>
<evidence type="ECO:0000256" key="1">
    <source>
        <dbReference type="SAM" id="SignalP"/>
    </source>
</evidence>
<name>W0A468_9SPHN</name>
<accession>W0A468</accession>
<feature type="chain" id="PRO_5004785033" evidence="1">
    <location>
        <begin position="21"/>
        <end position="227"/>
    </location>
</feature>
<dbReference type="RefSeq" id="WP_025291050.1">
    <property type="nucleotide sequence ID" value="NZ_CP006644.1"/>
</dbReference>
<proteinExistence type="predicted"/>
<keyword evidence="1" id="KW-0732">Signal</keyword>
<dbReference type="Proteomes" id="UP000018851">
    <property type="component" value="Chromosome"/>
</dbReference>
<evidence type="ECO:0000313" key="2">
    <source>
        <dbReference type="EMBL" id="AHE52754.1"/>
    </source>
</evidence>